<feature type="compositionally biased region" description="Polar residues" evidence="1">
    <location>
        <begin position="177"/>
        <end position="198"/>
    </location>
</feature>
<dbReference type="EMBL" id="JAKMUR010000017">
    <property type="protein sequence ID" value="MCZ9292279.1"/>
    <property type="molecule type" value="Genomic_DNA"/>
</dbReference>
<feature type="non-terminal residue" evidence="3">
    <location>
        <position position="1"/>
    </location>
</feature>
<protein>
    <submittedName>
        <fullName evidence="3">NYN domain-containing protein</fullName>
    </submittedName>
</protein>
<dbReference type="Gene3D" id="3.40.50.1010">
    <property type="entry name" value="5'-nuclease"/>
    <property type="match status" value="1"/>
</dbReference>
<proteinExistence type="predicted"/>
<evidence type="ECO:0000256" key="1">
    <source>
        <dbReference type="SAM" id="MobiDB-lite"/>
    </source>
</evidence>
<evidence type="ECO:0000313" key="3">
    <source>
        <dbReference type="EMBL" id="MCZ9292279.1"/>
    </source>
</evidence>
<feature type="domain" description="NYN" evidence="2">
    <location>
        <begin position="97"/>
        <end position="165"/>
    </location>
</feature>
<sequence>FILVSNAKTKKDAHRMNAIKAPQFQAKESPRRLILVDIENFNGLAVQSAAQAKWCKKMLTLWLNIKEGEIVVIASDQSGLFNVNAGWKGPRLLMGEGPNGADRRLVEEIERMNIGQFDEIALVSGDGIFAEPVARAADQGITTTVYAHGFQLSRRLQLAAAQVHISEDGYLTAAHAPNTNPSLPDNVIQLNQTNQESA</sequence>
<gene>
    <name evidence="3" type="ORF">L8U61_09040</name>
</gene>
<feature type="region of interest" description="Disordered" evidence="1">
    <location>
        <begin position="176"/>
        <end position="198"/>
    </location>
</feature>
<name>A0ABT4R9Q3_9CORY</name>
<dbReference type="RefSeq" id="WP_269952587.1">
    <property type="nucleotide sequence ID" value="NZ_JAKMUR010000017.1"/>
</dbReference>
<dbReference type="Pfam" id="PF01936">
    <property type="entry name" value="NYN"/>
    <property type="match status" value="1"/>
</dbReference>
<organism evidence="3 4">
    <name type="scientific">Corynebacterium lehmanniae</name>
    <dbReference type="NCBI Taxonomy" id="2913497"/>
    <lineage>
        <taxon>Bacteria</taxon>
        <taxon>Bacillati</taxon>
        <taxon>Actinomycetota</taxon>
        <taxon>Actinomycetes</taxon>
        <taxon>Mycobacteriales</taxon>
        <taxon>Corynebacteriaceae</taxon>
        <taxon>Corynebacterium</taxon>
    </lineage>
</organism>
<dbReference type="InterPro" id="IPR021139">
    <property type="entry name" value="NYN"/>
</dbReference>
<comment type="caution">
    <text evidence="3">The sequence shown here is derived from an EMBL/GenBank/DDBJ whole genome shotgun (WGS) entry which is preliminary data.</text>
</comment>
<accession>A0ABT4R9Q3</accession>
<dbReference type="Proteomes" id="UP001146453">
    <property type="component" value="Unassembled WGS sequence"/>
</dbReference>
<evidence type="ECO:0000313" key="4">
    <source>
        <dbReference type="Proteomes" id="UP001146453"/>
    </source>
</evidence>
<reference evidence="3" key="1">
    <citation type="submission" date="2022-02" db="EMBL/GenBank/DDBJ databases">
        <title>Corynebacterium sp. from urogenital microbiome.</title>
        <authorList>
            <person name="Cappelli E.A."/>
            <person name="Ribeiro T.G."/>
            <person name="Peixe L."/>
        </authorList>
    </citation>
    <scope>NUCLEOTIDE SEQUENCE</scope>
    <source>
        <strain evidence="3">C8Ua_144</strain>
    </source>
</reference>
<keyword evidence="4" id="KW-1185">Reference proteome</keyword>
<evidence type="ECO:0000259" key="2">
    <source>
        <dbReference type="Pfam" id="PF01936"/>
    </source>
</evidence>